<dbReference type="GO" id="GO:0071765">
    <property type="term" value="P:nuclear inner membrane organization"/>
    <property type="evidence" value="ECO:0007669"/>
    <property type="project" value="InterPro"/>
</dbReference>
<dbReference type="GO" id="GO:0044732">
    <property type="term" value="C:mitotic spindle pole body"/>
    <property type="evidence" value="ECO:0007669"/>
    <property type="project" value="TreeGrafter"/>
</dbReference>
<evidence type="ECO:0000256" key="6">
    <source>
        <dbReference type="SAM" id="MobiDB-lite"/>
    </source>
</evidence>
<feature type="compositionally biased region" description="Polar residues" evidence="6">
    <location>
        <begin position="334"/>
        <end position="343"/>
    </location>
</feature>
<dbReference type="GO" id="GO:0005637">
    <property type="term" value="C:nuclear inner membrane"/>
    <property type="evidence" value="ECO:0007669"/>
    <property type="project" value="UniProtKB-SubCell"/>
</dbReference>
<organism evidence="8 9">
    <name type="scientific">Fusarium torreyae</name>
    <dbReference type="NCBI Taxonomy" id="1237075"/>
    <lineage>
        <taxon>Eukaryota</taxon>
        <taxon>Fungi</taxon>
        <taxon>Dikarya</taxon>
        <taxon>Ascomycota</taxon>
        <taxon>Pezizomycotina</taxon>
        <taxon>Sordariomycetes</taxon>
        <taxon>Hypocreomycetidae</taxon>
        <taxon>Hypocreales</taxon>
        <taxon>Nectriaceae</taxon>
        <taxon>Fusarium</taxon>
    </lineage>
</organism>
<evidence type="ECO:0000256" key="2">
    <source>
        <dbReference type="ARBA" id="ARBA00022692"/>
    </source>
</evidence>
<dbReference type="GO" id="GO:0034506">
    <property type="term" value="C:chromosome, centromeric core domain"/>
    <property type="evidence" value="ECO:0007669"/>
    <property type="project" value="TreeGrafter"/>
</dbReference>
<evidence type="ECO:0000313" key="9">
    <source>
        <dbReference type="Proteomes" id="UP001152049"/>
    </source>
</evidence>
<dbReference type="InterPro" id="IPR042321">
    <property type="entry name" value="Ima1"/>
</dbReference>
<keyword evidence="5" id="KW-0539">Nucleus</keyword>
<evidence type="ECO:0000256" key="5">
    <source>
        <dbReference type="ARBA" id="ARBA00023242"/>
    </source>
</evidence>
<keyword evidence="2" id="KW-0812">Transmembrane</keyword>
<dbReference type="GO" id="GO:0034992">
    <property type="term" value="C:microtubule organizing center attachment site"/>
    <property type="evidence" value="ECO:0007669"/>
    <property type="project" value="TreeGrafter"/>
</dbReference>
<proteinExistence type="predicted"/>
<feature type="compositionally biased region" description="Polar residues" evidence="6">
    <location>
        <begin position="404"/>
        <end position="420"/>
    </location>
</feature>
<evidence type="ECO:0000259" key="7">
    <source>
        <dbReference type="Pfam" id="PF09779"/>
    </source>
</evidence>
<gene>
    <name evidence="8" type="ORF">NW762_007132</name>
</gene>
<dbReference type="AlphaFoldDB" id="A0A9W8VH65"/>
<protein>
    <recommendedName>
        <fullName evidence="7">Ima1 N-terminal domain-containing protein</fullName>
    </recommendedName>
</protein>
<dbReference type="PANTHER" id="PTHR28538:SF1">
    <property type="entry name" value="INTEGRAL INNER NUCLEAR MEMBRANE PROTEIN IMA1"/>
    <property type="match status" value="1"/>
</dbReference>
<dbReference type="EMBL" id="JAOQAZ010000012">
    <property type="protein sequence ID" value="KAJ4261694.1"/>
    <property type="molecule type" value="Genomic_DNA"/>
</dbReference>
<accession>A0A9W8VH65</accession>
<evidence type="ECO:0000256" key="4">
    <source>
        <dbReference type="ARBA" id="ARBA00023136"/>
    </source>
</evidence>
<evidence type="ECO:0000256" key="3">
    <source>
        <dbReference type="ARBA" id="ARBA00022989"/>
    </source>
</evidence>
<keyword evidence="3" id="KW-1133">Transmembrane helix</keyword>
<comment type="subcellular location">
    <subcellularLocation>
        <location evidence="1">Nucleus inner membrane</location>
        <topology evidence="1">Multi-pass membrane protein</topology>
    </subcellularLocation>
</comment>
<feature type="region of interest" description="Disordered" evidence="6">
    <location>
        <begin position="553"/>
        <end position="579"/>
    </location>
</feature>
<dbReference type="InterPro" id="IPR018617">
    <property type="entry name" value="Ima1_N"/>
</dbReference>
<keyword evidence="9" id="KW-1185">Reference proteome</keyword>
<dbReference type="Proteomes" id="UP001152049">
    <property type="component" value="Unassembled WGS sequence"/>
</dbReference>
<keyword evidence="4" id="KW-0472">Membrane</keyword>
<comment type="caution">
    <text evidence="8">The sequence shown here is derived from an EMBL/GenBank/DDBJ whole genome shotgun (WGS) entry which is preliminary data.</text>
</comment>
<name>A0A9W8VH65_9HYPO</name>
<reference evidence="8" key="1">
    <citation type="submission" date="2022-09" db="EMBL/GenBank/DDBJ databases">
        <title>Fusarium specimens isolated from Avocado Roots.</title>
        <authorList>
            <person name="Stajich J."/>
            <person name="Roper C."/>
            <person name="Heimlech-Rivalta G."/>
        </authorList>
    </citation>
    <scope>NUCLEOTIDE SEQUENCE</scope>
    <source>
        <strain evidence="8">CF00136</strain>
    </source>
</reference>
<feature type="compositionally biased region" description="Polar residues" evidence="6">
    <location>
        <begin position="370"/>
        <end position="379"/>
    </location>
</feature>
<feature type="domain" description="Ima1 N-terminal" evidence="7">
    <location>
        <begin position="10"/>
        <end position="136"/>
    </location>
</feature>
<evidence type="ECO:0000313" key="8">
    <source>
        <dbReference type="EMBL" id="KAJ4261694.1"/>
    </source>
</evidence>
<dbReference type="Pfam" id="PF09779">
    <property type="entry name" value="Ima1_N"/>
    <property type="match status" value="1"/>
</dbReference>
<evidence type="ECO:0000256" key="1">
    <source>
        <dbReference type="ARBA" id="ARBA00004473"/>
    </source>
</evidence>
<dbReference type="PANTHER" id="PTHR28538">
    <property type="entry name" value="INTEGRAL INNER NUCLEAR MEMBRANE PROTEIN IMA1"/>
    <property type="match status" value="1"/>
</dbReference>
<sequence>MPRLRGTKYLTCFYCGKRSNTKYDGITREFLCLSCDATNYLDENGEITDPPVATEREAPATQYAVPRQSPPSSPKDSIFCATCLKNQRLFTSSLAQYLPDDPNHPEYAELERNYYRYRKGLEERYPQVCDECAERVDGQIRQAGYTAKTDHLRRMMEKSRGKKNAPEKTGALDWVDSLGKGLWWGGLVMQMLWHLRAVSFALQHQDVGMYDPDDRSWSTLAVTGLAWAAELLPPPDTLINGAVAASILSAWWNPQFVQVTRGFTRHLLGFTQWYSFQGLIVFFRFLFRRVLEMDGGQAQSRNAQLSAHLVMSVVMIMIYSSAKRSIKVDTTPLFGNSNTTFSPKQPKITRKKKEEPKTFSDLLNEALDSPTPTTQTDRFSQPLINSLSPPPYSPSQPLRAPGSPRTQFNTPNITPQRTQEVGYSDEMDWTPTETPSQPQSQYRAFQDAPLSNGPRRPFGEAPVSNGQSPFWYKVPPAPTNPSQRLRNPPNAPILRSKPVEQESIFFRGAAKAQSGNEADEREVAFKPPSFFAPQESNDETNGLADLLSQSFTLGKDHNQPAGSSGGRSSGWTSSTPATPGTPQLDKLGVEFMALAASLVIWCLTTAVSMPFGRELQLALLSAAGTIALRVTGEVSRETKEEKAPTTATYVGSVLSVIELAAVCWLGWEVWQGNATAGKYGIGVFTAMLGHQVWSSSV</sequence>
<dbReference type="OrthoDB" id="5966927at2759"/>
<feature type="region of interest" description="Disordered" evidence="6">
    <location>
        <begin position="334"/>
        <end position="420"/>
    </location>
</feature>